<accession>A0ABQ1ZP81</accession>
<dbReference type="RefSeq" id="WP_268239419.1">
    <property type="nucleotide sequence ID" value="NZ_BMDD01000001.1"/>
</dbReference>
<protein>
    <submittedName>
        <fullName evidence="1">Uncharacterized protein</fullName>
    </submittedName>
</protein>
<keyword evidence="2" id="KW-1185">Reference proteome</keyword>
<dbReference type="Proteomes" id="UP000605427">
    <property type="component" value="Unassembled WGS sequence"/>
</dbReference>
<organism evidence="1 2">
    <name type="scientific">Saccharibacillus endophyticus</name>
    <dbReference type="NCBI Taxonomy" id="2060666"/>
    <lineage>
        <taxon>Bacteria</taxon>
        <taxon>Bacillati</taxon>
        <taxon>Bacillota</taxon>
        <taxon>Bacilli</taxon>
        <taxon>Bacillales</taxon>
        <taxon>Paenibacillaceae</taxon>
        <taxon>Saccharibacillus</taxon>
    </lineage>
</organism>
<proteinExistence type="predicted"/>
<name>A0ABQ1ZP81_9BACL</name>
<reference evidence="2" key="1">
    <citation type="journal article" date="2019" name="Int. J. Syst. Evol. Microbiol.">
        <title>The Global Catalogue of Microorganisms (GCM) 10K type strain sequencing project: providing services to taxonomists for standard genome sequencing and annotation.</title>
        <authorList>
            <consortium name="The Broad Institute Genomics Platform"/>
            <consortium name="The Broad Institute Genome Sequencing Center for Infectious Disease"/>
            <person name="Wu L."/>
            <person name="Ma J."/>
        </authorList>
    </citation>
    <scope>NUCLEOTIDE SEQUENCE [LARGE SCALE GENOMIC DNA]</scope>
    <source>
        <strain evidence="2">CCM 8702</strain>
    </source>
</reference>
<comment type="caution">
    <text evidence="1">The sequence shown here is derived from an EMBL/GenBank/DDBJ whole genome shotgun (WGS) entry which is preliminary data.</text>
</comment>
<evidence type="ECO:0000313" key="2">
    <source>
        <dbReference type="Proteomes" id="UP000605427"/>
    </source>
</evidence>
<dbReference type="EMBL" id="BMDD01000001">
    <property type="protein sequence ID" value="GGH70604.1"/>
    <property type="molecule type" value="Genomic_DNA"/>
</dbReference>
<sequence>MFFVVSMAAIVVSVLATLRWIDKGSIGTGVKTALFMVFYYFSPF</sequence>
<evidence type="ECO:0000313" key="1">
    <source>
        <dbReference type="EMBL" id="GGH70604.1"/>
    </source>
</evidence>
<gene>
    <name evidence="1" type="ORF">GCM10007362_06860</name>
</gene>